<evidence type="ECO:0000313" key="3">
    <source>
        <dbReference type="EMBL" id="URE10682.1"/>
    </source>
</evidence>
<sequence length="115" mass="12733">MKKTKSVKARSQQQRQQNGHPLTSKLASLLDPEASWDKVRSVLGANRGCIRVFFSLVKDQLGDVLHWMRQVLALACGLLWGAIPLGGATWIVVCEGHNSRENSSAHQRGLFVNKV</sequence>
<dbReference type="PANTHER" id="PTHR12906:SF0">
    <property type="entry name" value="GEL COMPLEX SUBUNIT OPTI"/>
    <property type="match status" value="1"/>
</dbReference>
<protein>
    <submittedName>
        <fullName evidence="3">Rab5-interacting protein (Rab5ip)</fullName>
    </submittedName>
</protein>
<keyword evidence="4" id="KW-1185">Reference proteome</keyword>
<dbReference type="Proteomes" id="UP001055439">
    <property type="component" value="Chromosome 6"/>
</dbReference>
<dbReference type="GO" id="GO:0097250">
    <property type="term" value="P:mitochondrial respirasome assembly"/>
    <property type="evidence" value="ECO:0007669"/>
    <property type="project" value="InterPro"/>
</dbReference>
<evidence type="ECO:0000313" key="4">
    <source>
        <dbReference type="Proteomes" id="UP001055439"/>
    </source>
</evidence>
<dbReference type="AlphaFoldDB" id="A0A9E7GDS5"/>
<organism evidence="3 4">
    <name type="scientific">Musa troglodytarum</name>
    <name type="common">fe'i banana</name>
    <dbReference type="NCBI Taxonomy" id="320322"/>
    <lineage>
        <taxon>Eukaryota</taxon>
        <taxon>Viridiplantae</taxon>
        <taxon>Streptophyta</taxon>
        <taxon>Embryophyta</taxon>
        <taxon>Tracheophyta</taxon>
        <taxon>Spermatophyta</taxon>
        <taxon>Magnoliopsida</taxon>
        <taxon>Liliopsida</taxon>
        <taxon>Zingiberales</taxon>
        <taxon>Musaceae</taxon>
        <taxon>Musa</taxon>
    </lineage>
</organism>
<keyword evidence="2" id="KW-0812">Transmembrane</keyword>
<feature type="transmembrane region" description="Helical" evidence="2">
    <location>
        <begin position="71"/>
        <end position="93"/>
    </location>
</feature>
<evidence type="ECO:0000256" key="2">
    <source>
        <dbReference type="SAM" id="Phobius"/>
    </source>
</evidence>
<gene>
    <name evidence="3" type="ORF">MUK42_22395</name>
</gene>
<dbReference type="GO" id="GO:0005739">
    <property type="term" value="C:mitochondrion"/>
    <property type="evidence" value="ECO:0007669"/>
    <property type="project" value="GOC"/>
</dbReference>
<accession>A0A9E7GDS5</accession>
<reference evidence="3" key="1">
    <citation type="submission" date="2022-05" db="EMBL/GenBank/DDBJ databases">
        <title>The Musa troglodytarum L. genome provides insights into the mechanism of non-climacteric behaviour and enrichment of carotenoids.</title>
        <authorList>
            <person name="Wang J."/>
        </authorList>
    </citation>
    <scope>NUCLEOTIDE SEQUENCE</scope>
    <source>
        <tissue evidence="3">Leaf</tissue>
    </source>
</reference>
<dbReference type="OrthoDB" id="286395at2759"/>
<keyword evidence="2" id="KW-1133">Transmembrane helix</keyword>
<dbReference type="EMBL" id="CP097508">
    <property type="protein sequence ID" value="URE10682.1"/>
    <property type="molecule type" value="Genomic_DNA"/>
</dbReference>
<feature type="compositionally biased region" description="Polar residues" evidence="1">
    <location>
        <begin position="9"/>
        <end position="21"/>
    </location>
</feature>
<evidence type="ECO:0000256" key="1">
    <source>
        <dbReference type="SAM" id="MobiDB-lite"/>
    </source>
</evidence>
<proteinExistence type="predicted"/>
<keyword evidence="2" id="KW-0472">Membrane</keyword>
<dbReference type="PANTHER" id="PTHR12906">
    <property type="entry name" value="PROTEIN C20ORF24 RAB5-INTERACTING PROTEIN"/>
    <property type="match status" value="1"/>
</dbReference>
<feature type="region of interest" description="Disordered" evidence="1">
    <location>
        <begin position="1"/>
        <end position="25"/>
    </location>
</feature>
<name>A0A9E7GDS5_9LILI</name>
<dbReference type="InterPro" id="IPR010742">
    <property type="entry name" value="RCAF1"/>
</dbReference>